<dbReference type="EMBL" id="JACPSX010000062">
    <property type="protein sequence ID" value="MBI3014187.1"/>
    <property type="molecule type" value="Genomic_DNA"/>
</dbReference>
<organism evidence="1 2">
    <name type="scientific">Tectimicrobiota bacterium</name>
    <dbReference type="NCBI Taxonomy" id="2528274"/>
    <lineage>
        <taxon>Bacteria</taxon>
        <taxon>Pseudomonadati</taxon>
        <taxon>Nitrospinota/Tectimicrobiota group</taxon>
        <taxon>Candidatus Tectimicrobiota</taxon>
    </lineage>
</organism>
<evidence type="ECO:0008006" key="3">
    <source>
        <dbReference type="Google" id="ProtNLM"/>
    </source>
</evidence>
<reference evidence="1" key="1">
    <citation type="submission" date="2020-07" db="EMBL/GenBank/DDBJ databases">
        <title>Huge and variable diversity of episymbiotic CPR bacteria and DPANN archaea in groundwater ecosystems.</title>
        <authorList>
            <person name="He C.Y."/>
            <person name="Keren R."/>
            <person name="Whittaker M."/>
            <person name="Farag I.F."/>
            <person name="Doudna J."/>
            <person name="Cate J.H.D."/>
            <person name="Banfield J.F."/>
        </authorList>
    </citation>
    <scope>NUCLEOTIDE SEQUENCE</scope>
    <source>
        <strain evidence="1">NC_groundwater_717_Ag_S-0.2um_59_8</strain>
    </source>
</reference>
<evidence type="ECO:0000313" key="2">
    <source>
        <dbReference type="Proteomes" id="UP000741360"/>
    </source>
</evidence>
<evidence type="ECO:0000313" key="1">
    <source>
        <dbReference type="EMBL" id="MBI3014187.1"/>
    </source>
</evidence>
<dbReference type="Pfam" id="PF14072">
    <property type="entry name" value="DndB"/>
    <property type="match status" value="1"/>
</dbReference>
<accession>A0A932GN98</accession>
<dbReference type="InterPro" id="IPR017642">
    <property type="entry name" value="DNA_S_mod_DndB"/>
</dbReference>
<protein>
    <recommendedName>
        <fullName evidence="3">DGQHR domain-containing protein</fullName>
    </recommendedName>
</protein>
<name>A0A932GN98_UNCTE</name>
<dbReference type="AlphaFoldDB" id="A0A932GN98"/>
<proteinExistence type="predicted"/>
<comment type="caution">
    <text evidence="1">The sequence shown here is derived from an EMBL/GenBank/DDBJ whole genome shotgun (WGS) entry which is preliminary data.</text>
</comment>
<gene>
    <name evidence="1" type="ORF">HYY65_03765</name>
</gene>
<sequence length="349" mass="38789">MITIPALKVRQFGVEFYQATFTAANISRLVKFEVLTYTPVASGDGKKKARSRSRINWELLENRISGSEGAFQRPVIHRKIEELLKYYQDCRDIGNLPAIPGAVIMIAENRLDFKRSGTDAHLGMLQIPEEAGILRALDGQHRLLALHSAGDGGLEGIDVPLNPSHIISLAGRRLYSDEKLALAHDIIKALNQDETSPLAGQIRILGVGKGKVSQASLAEEIVDLLENMEKIGGPAKSREFQVSARRFFLNYMKAIASTFSTAWNGNKYSIRTGAALRAFLRVAPDVMARAREVKGDPYDLHSLREALRPWGHRLGDKRFETEGEWREKLAGGTRGTVDFLARECRASLR</sequence>
<dbReference type="Proteomes" id="UP000741360">
    <property type="component" value="Unassembled WGS sequence"/>
</dbReference>